<dbReference type="PANTHER" id="PTHR42852:SF6">
    <property type="entry name" value="THIOL:DISULFIDE INTERCHANGE PROTEIN DSBE"/>
    <property type="match status" value="1"/>
</dbReference>
<dbReference type="PANTHER" id="PTHR42852">
    <property type="entry name" value="THIOL:DISULFIDE INTERCHANGE PROTEIN DSBE"/>
    <property type="match status" value="1"/>
</dbReference>
<evidence type="ECO:0000256" key="5">
    <source>
        <dbReference type="SAM" id="SignalP"/>
    </source>
</evidence>
<dbReference type="InterPro" id="IPR036249">
    <property type="entry name" value="Thioredoxin-like_sf"/>
</dbReference>
<comment type="subcellular location">
    <subcellularLocation>
        <location evidence="1">Cell envelope</location>
    </subcellularLocation>
</comment>
<feature type="domain" description="Thioredoxin" evidence="6">
    <location>
        <begin position="41"/>
        <end position="185"/>
    </location>
</feature>
<keyword evidence="4" id="KW-0676">Redox-active center</keyword>
<sequence length="326" mass="37423">MKQSLLAIASILILCFGRTNAQTNTNIQHTKNDAIYTKDLLKVGTMAPNFSLKTYDNRTIRLSDFRGRYLVIDFWASWCSDCRKDIPAIKELYNKYSTQGVDFLGISFDTDKEQWAKTYWNTYQMPWTQVSELKKWKKNTHIDKLYNVKWIPTMYLINPHGKIVFATTDINHLKEALESINPSKRLNTNTPKAQFKGGQKAFEDFIKKNLIGVHSNKNANVRADVVVQFTVMFDGQVIGAHVIEVNNIKANGPKYDKMSITKQQEFIQKKIAKYKAEAVRFMSTKSQLYINIEQKPLSQMPNWEPATIGGRPIQTSQTVTLSFGCI</sequence>
<accession>A0A096AYZ4</accession>
<dbReference type="RefSeq" id="WP_036855093.1">
    <property type="nucleotide sequence ID" value="NZ_JRNU01000014.1"/>
</dbReference>
<dbReference type="GO" id="GO:0016491">
    <property type="term" value="F:oxidoreductase activity"/>
    <property type="evidence" value="ECO:0007669"/>
    <property type="project" value="InterPro"/>
</dbReference>
<dbReference type="Proteomes" id="UP000029614">
    <property type="component" value="Unassembled WGS sequence"/>
</dbReference>
<protein>
    <submittedName>
        <fullName evidence="7">Antioxidant AhpC</fullName>
    </submittedName>
</protein>
<evidence type="ECO:0000256" key="1">
    <source>
        <dbReference type="ARBA" id="ARBA00004196"/>
    </source>
</evidence>
<evidence type="ECO:0000313" key="7">
    <source>
        <dbReference type="EMBL" id="KGF52268.1"/>
    </source>
</evidence>
<dbReference type="Gene3D" id="3.40.30.10">
    <property type="entry name" value="Glutaredoxin"/>
    <property type="match status" value="1"/>
</dbReference>
<evidence type="ECO:0000256" key="4">
    <source>
        <dbReference type="ARBA" id="ARBA00023284"/>
    </source>
</evidence>
<name>A0A096AYZ4_9BACT</name>
<proteinExistence type="predicted"/>
<keyword evidence="3" id="KW-1015">Disulfide bond</keyword>
<dbReference type="Pfam" id="PF00578">
    <property type="entry name" value="AhpC-TSA"/>
    <property type="match status" value="1"/>
</dbReference>
<dbReference type="InterPro" id="IPR000866">
    <property type="entry name" value="AhpC/TSA"/>
</dbReference>
<dbReference type="PROSITE" id="PS51352">
    <property type="entry name" value="THIOREDOXIN_2"/>
    <property type="match status" value="1"/>
</dbReference>
<keyword evidence="8" id="KW-1185">Reference proteome</keyword>
<evidence type="ECO:0000256" key="2">
    <source>
        <dbReference type="ARBA" id="ARBA00022748"/>
    </source>
</evidence>
<dbReference type="OrthoDB" id="9794348at2"/>
<dbReference type="GO" id="GO:0030313">
    <property type="term" value="C:cell envelope"/>
    <property type="evidence" value="ECO:0007669"/>
    <property type="project" value="UniProtKB-SubCell"/>
</dbReference>
<organism evidence="7 8">
    <name type="scientific">Prevotella amnii DNF00058</name>
    <dbReference type="NCBI Taxonomy" id="1401066"/>
    <lineage>
        <taxon>Bacteria</taxon>
        <taxon>Pseudomonadati</taxon>
        <taxon>Bacteroidota</taxon>
        <taxon>Bacteroidia</taxon>
        <taxon>Bacteroidales</taxon>
        <taxon>Prevotellaceae</taxon>
        <taxon>Prevotella</taxon>
    </lineage>
</organism>
<gene>
    <name evidence="7" type="ORF">HMPREF9302_04420</name>
</gene>
<evidence type="ECO:0000313" key="8">
    <source>
        <dbReference type="Proteomes" id="UP000029614"/>
    </source>
</evidence>
<keyword evidence="2" id="KW-0201">Cytochrome c-type biogenesis</keyword>
<dbReference type="GO" id="GO:0016209">
    <property type="term" value="F:antioxidant activity"/>
    <property type="evidence" value="ECO:0007669"/>
    <property type="project" value="InterPro"/>
</dbReference>
<comment type="caution">
    <text evidence="7">The sequence shown here is derived from an EMBL/GenBank/DDBJ whole genome shotgun (WGS) entry which is preliminary data.</text>
</comment>
<dbReference type="CDD" id="cd02966">
    <property type="entry name" value="TlpA_like_family"/>
    <property type="match status" value="1"/>
</dbReference>
<dbReference type="GO" id="GO:0017004">
    <property type="term" value="P:cytochrome complex assembly"/>
    <property type="evidence" value="ECO:0007669"/>
    <property type="project" value="UniProtKB-KW"/>
</dbReference>
<dbReference type="InterPro" id="IPR050553">
    <property type="entry name" value="Thioredoxin_ResA/DsbE_sf"/>
</dbReference>
<dbReference type="InterPro" id="IPR013766">
    <property type="entry name" value="Thioredoxin_domain"/>
</dbReference>
<dbReference type="SUPFAM" id="SSF52833">
    <property type="entry name" value="Thioredoxin-like"/>
    <property type="match status" value="1"/>
</dbReference>
<feature type="signal peptide" evidence="5">
    <location>
        <begin position="1"/>
        <end position="21"/>
    </location>
</feature>
<evidence type="ECO:0000259" key="6">
    <source>
        <dbReference type="PROSITE" id="PS51352"/>
    </source>
</evidence>
<feature type="chain" id="PRO_5001915712" evidence="5">
    <location>
        <begin position="22"/>
        <end position="326"/>
    </location>
</feature>
<evidence type="ECO:0000256" key="3">
    <source>
        <dbReference type="ARBA" id="ARBA00023157"/>
    </source>
</evidence>
<keyword evidence="5" id="KW-0732">Signal</keyword>
<reference evidence="7 8" key="1">
    <citation type="submission" date="2014-07" db="EMBL/GenBank/DDBJ databases">
        <authorList>
            <person name="McCorrison J."/>
            <person name="Sanka R."/>
            <person name="Torralba M."/>
            <person name="Gillis M."/>
            <person name="Haft D.H."/>
            <person name="Methe B."/>
            <person name="Sutton G."/>
            <person name="Nelson K.E."/>
        </authorList>
    </citation>
    <scope>NUCLEOTIDE SEQUENCE [LARGE SCALE GENOMIC DNA]</scope>
    <source>
        <strain evidence="7 8">DNF00058</strain>
    </source>
</reference>
<dbReference type="EMBL" id="JRNU01000014">
    <property type="protein sequence ID" value="KGF52268.1"/>
    <property type="molecule type" value="Genomic_DNA"/>
</dbReference>
<dbReference type="AlphaFoldDB" id="A0A096AYZ4"/>